<keyword evidence="3" id="KW-1185">Reference proteome</keyword>
<dbReference type="Pfam" id="PF00583">
    <property type="entry name" value="Acetyltransf_1"/>
    <property type="match status" value="1"/>
</dbReference>
<feature type="domain" description="N-acetyltransferase" evidence="1">
    <location>
        <begin position="13"/>
        <end position="165"/>
    </location>
</feature>
<reference evidence="2 3" key="1">
    <citation type="journal article" date="2009" name="BMC Genomics">
        <title>Complete genome sequence of the sugarcane nitrogen-fixing endophyte Gluconacetobacter diazotrophicus Pal5.</title>
        <authorList>
            <person name="Bertalan M."/>
            <person name="Albano R."/>
            <person name="Padua V."/>
            <person name="Rouws L."/>
            <person name="Rojas C."/>
            <person name="Hemerly A."/>
            <person name="Teixeira K."/>
            <person name="Schwab S."/>
            <person name="Araujo J."/>
            <person name="Oliveira A."/>
            <person name="Franca L."/>
            <person name="Magalhaes V."/>
            <person name="Alqueres S."/>
            <person name="Cardoso A."/>
            <person name="Almeida W."/>
            <person name="Loureiro M.M."/>
            <person name="Nogueira E."/>
            <person name="Cidade D."/>
            <person name="Oliveira D."/>
            <person name="Simao T."/>
            <person name="Macedo J."/>
            <person name="Valadao A."/>
            <person name="Dreschsel M."/>
            <person name="Freitas F."/>
            <person name="Vidal M."/>
            <person name="Guedes H."/>
            <person name="Rodrigues E."/>
            <person name="Meneses C."/>
            <person name="Brioso P."/>
            <person name="Pozzer L."/>
            <person name="Figueiredo D."/>
            <person name="Montano H."/>
            <person name="Junior J."/>
            <person name="Filho G."/>
            <person name="Flores V."/>
            <person name="Ferreira B."/>
            <person name="Branco A."/>
            <person name="Gonzalez P."/>
            <person name="Guillobel H."/>
            <person name="Lemos M."/>
            <person name="Seibel L."/>
            <person name="Macedo J."/>
            <person name="Alves-Ferreira M."/>
            <person name="Sachetto-Martins G."/>
            <person name="Coelho A."/>
            <person name="Santos E."/>
            <person name="Amaral G."/>
            <person name="Neves A."/>
            <person name="Pacheco A.B."/>
            <person name="Carvalho D."/>
            <person name="Lery L."/>
            <person name="Bisch P."/>
            <person name="Rossle S.C."/>
            <person name="Urmenyi T."/>
            <person name="Kruger W.V."/>
            <person name="Martins O."/>
            <person name="Baldani J.I."/>
            <person name="Ferreira P.C."/>
        </authorList>
    </citation>
    <scope>NUCLEOTIDE SEQUENCE [LARGE SCALE GENOMIC DNA]</scope>
    <source>
        <strain evidence="3">ATCC 49037 / DSM 5601 / CCUG 37298 / CIP 103539 / LMG 7603 / PAl5</strain>
    </source>
</reference>
<dbReference type="EMBL" id="AM889285">
    <property type="protein sequence ID" value="CAP54830.1"/>
    <property type="molecule type" value="Genomic_DNA"/>
</dbReference>
<dbReference type="Proteomes" id="UP000001176">
    <property type="component" value="Chromosome"/>
</dbReference>
<evidence type="ECO:0000313" key="2">
    <source>
        <dbReference type="EMBL" id="CAP54830.1"/>
    </source>
</evidence>
<dbReference type="AlphaFoldDB" id="A9HBL8"/>
<organism evidence="2 3">
    <name type="scientific">Gluconacetobacter diazotrophicus (strain ATCC 49037 / DSM 5601 / CCUG 37298 / CIP 103539 / LMG 7603 / PAl5)</name>
    <dbReference type="NCBI Taxonomy" id="272568"/>
    <lineage>
        <taxon>Bacteria</taxon>
        <taxon>Pseudomonadati</taxon>
        <taxon>Pseudomonadota</taxon>
        <taxon>Alphaproteobacteria</taxon>
        <taxon>Acetobacterales</taxon>
        <taxon>Acetobacteraceae</taxon>
        <taxon>Gluconacetobacter</taxon>
    </lineage>
</organism>
<dbReference type="OrthoDB" id="359414at2"/>
<dbReference type="Gene3D" id="3.40.630.30">
    <property type="match status" value="1"/>
</dbReference>
<protein>
    <submittedName>
        <fullName evidence="2">Putative acetyltransferase</fullName>
    </submittedName>
</protein>
<gene>
    <name evidence="2" type="ordered locus">GDI0887</name>
</gene>
<dbReference type="KEGG" id="gdi:GDI0887"/>
<dbReference type="PROSITE" id="PS51186">
    <property type="entry name" value="GNAT"/>
    <property type="match status" value="1"/>
</dbReference>
<dbReference type="InterPro" id="IPR016181">
    <property type="entry name" value="Acyl_CoA_acyltransferase"/>
</dbReference>
<dbReference type="InterPro" id="IPR000182">
    <property type="entry name" value="GNAT_dom"/>
</dbReference>
<dbReference type="RefSeq" id="WP_012223681.1">
    <property type="nucleotide sequence ID" value="NC_010125.1"/>
</dbReference>
<keyword evidence="2" id="KW-0808">Transferase</keyword>
<dbReference type="SUPFAM" id="SSF55729">
    <property type="entry name" value="Acyl-CoA N-acyltransferases (Nat)"/>
    <property type="match status" value="1"/>
</dbReference>
<name>A9HBL8_GLUDA</name>
<evidence type="ECO:0000259" key="1">
    <source>
        <dbReference type="PROSITE" id="PS51186"/>
    </source>
</evidence>
<sequence>MPPEFPADSDPRSLWRAMCADDLPAVMDLAARIHPDYPEGEAVFAERLALCPAGCLVLPGAEGLVGYVLSHPWRVDGPPALDSALGALPAVPDCWYLHDIALLPPARGQGAAAAALALIGTRAAQAGLGRIALIATGQAAAYWRRAGFTPLDQPDAATVTAQLRSSRAVMARGV</sequence>
<dbReference type="GO" id="GO:0016747">
    <property type="term" value="F:acyltransferase activity, transferring groups other than amino-acyl groups"/>
    <property type="evidence" value="ECO:0007669"/>
    <property type="project" value="InterPro"/>
</dbReference>
<proteinExistence type="predicted"/>
<evidence type="ECO:0000313" key="3">
    <source>
        <dbReference type="Proteomes" id="UP000001176"/>
    </source>
</evidence>
<accession>A9HBL8</accession>